<proteinExistence type="predicted"/>
<dbReference type="OrthoDB" id="8477405at2"/>
<keyword evidence="2" id="KW-1185">Reference proteome</keyword>
<dbReference type="Gene3D" id="3.40.50.300">
    <property type="entry name" value="P-loop containing nucleotide triphosphate hydrolases"/>
    <property type="match status" value="1"/>
</dbReference>
<evidence type="ECO:0000313" key="1">
    <source>
        <dbReference type="EMBL" id="CUB06860.1"/>
    </source>
</evidence>
<organism evidence="1 2">
    <name type="scientific">Marinomonas fungiae</name>
    <dbReference type="NCBI Taxonomy" id="1137284"/>
    <lineage>
        <taxon>Bacteria</taxon>
        <taxon>Pseudomonadati</taxon>
        <taxon>Pseudomonadota</taxon>
        <taxon>Gammaproteobacteria</taxon>
        <taxon>Oceanospirillales</taxon>
        <taxon>Oceanospirillaceae</taxon>
        <taxon>Marinomonas</taxon>
    </lineage>
</organism>
<evidence type="ECO:0000313" key="2">
    <source>
        <dbReference type="Proteomes" id="UP000182769"/>
    </source>
</evidence>
<name>A0A0K6IUS6_9GAMM</name>
<dbReference type="Pfam" id="PF13481">
    <property type="entry name" value="AAA_25"/>
    <property type="match status" value="1"/>
</dbReference>
<dbReference type="RefSeq" id="WP_055464792.1">
    <property type="nucleotide sequence ID" value="NZ_CYHG01000024.1"/>
</dbReference>
<dbReference type="Proteomes" id="UP000182769">
    <property type="component" value="Unassembled WGS sequence"/>
</dbReference>
<protein>
    <submittedName>
        <fullName evidence="1">AAA domain</fullName>
    </submittedName>
</protein>
<dbReference type="InterPro" id="IPR027417">
    <property type="entry name" value="P-loop_NTPase"/>
</dbReference>
<dbReference type="STRING" id="1137284.GCA_001418205_03826"/>
<dbReference type="SUPFAM" id="SSF52540">
    <property type="entry name" value="P-loop containing nucleoside triphosphate hydrolases"/>
    <property type="match status" value="1"/>
</dbReference>
<accession>A0A0K6IUS6</accession>
<dbReference type="EMBL" id="CYHG01000024">
    <property type="protein sequence ID" value="CUB06860.1"/>
    <property type="molecule type" value="Genomic_DNA"/>
</dbReference>
<gene>
    <name evidence="1" type="ORF">Ga0061065_1248</name>
</gene>
<sequence length="360" mass="40512">MKAYSTFKLLDVSHMLNELAPEQHFLLQDFLPMVPIAAITGQGGVGKSFVIMKLCCAVAGCDEFLGMKVSSPGTVMYISAEEEGEELHRRFDSIVKKSSQSYDYSGLRSHFKPIELKAGNCSLFYDTEHGIRVTQTYEDLLSYAKTLTDLRLIVIDTYSAISDFDENNRTSTTKALEKLRVFHTETGAMVMLIHHNNKQSSNSKNAPRGSSAFVNSLRWVATLSEHASYYSLSVIKSNYSKESSIQLFPDPLTGCLVRGESIMKEKEGGEINEVSRIVDVFREIQAANGSVNFTNLKNEASLAKSLKMTESRFKELFKMMEFKKVFSRGEKSKLIFDQKAYSQEYSAHKENNSQGSYEEI</sequence>
<dbReference type="AlphaFoldDB" id="A0A0K6IUS6"/>
<reference evidence="2" key="1">
    <citation type="submission" date="2015-08" db="EMBL/GenBank/DDBJ databases">
        <authorList>
            <person name="Varghese N."/>
        </authorList>
    </citation>
    <scope>NUCLEOTIDE SEQUENCE [LARGE SCALE GENOMIC DNA]</scope>
    <source>
        <strain evidence="2">JCM 18476</strain>
    </source>
</reference>